<dbReference type="RefSeq" id="WP_134377522.1">
    <property type="nucleotide sequence ID" value="NZ_BAAAYW010000013.1"/>
</dbReference>
<reference evidence="1 2" key="1">
    <citation type="submission" date="2020-08" db="EMBL/GenBank/DDBJ databases">
        <title>Sequencing the genomes of 1000 actinobacteria strains.</title>
        <authorList>
            <person name="Klenk H.-P."/>
        </authorList>
    </citation>
    <scope>NUCLEOTIDE SEQUENCE [LARGE SCALE GENOMIC DNA]</scope>
    <source>
        <strain evidence="1 2">DSM 21948</strain>
    </source>
</reference>
<dbReference type="EMBL" id="JACJIK010000001">
    <property type="protein sequence ID" value="MBA9059527.1"/>
    <property type="molecule type" value="Genomic_DNA"/>
</dbReference>
<sequence length="117" mass="12332">MSAPDRYRLDPAVLDVEGRVPVAGARLPSGWVRAATAAARAMGEPFTPARLRATLPEPVHPAHFGAVVRHLHAARVIRPAGLALERSPGGSARPVRVWEAVPVRAEDPAEDTATPAA</sequence>
<accession>A0ABR6D0D1</accession>
<organism evidence="1 2">
    <name type="scientific">Micrococcus yunnanensis</name>
    <dbReference type="NCBI Taxonomy" id="566027"/>
    <lineage>
        <taxon>Bacteria</taxon>
        <taxon>Bacillati</taxon>
        <taxon>Actinomycetota</taxon>
        <taxon>Actinomycetes</taxon>
        <taxon>Micrococcales</taxon>
        <taxon>Micrococcaceae</taxon>
        <taxon>Micrococcus</taxon>
    </lineage>
</organism>
<name>A0ABR6D0D1_9MICC</name>
<proteinExistence type="predicted"/>
<gene>
    <name evidence="1" type="ORF">HDA34_001234</name>
</gene>
<keyword evidence="2" id="KW-1185">Reference proteome</keyword>
<evidence type="ECO:0000313" key="1">
    <source>
        <dbReference type="EMBL" id="MBA9059527.1"/>
    </source>
</evidence>
<comment type="caution">
    <text evidence="1">The sequence shown here is derived from an EMBL/GenBank/DDBJ whole genome shotgun (WGS) entry which is preliminary data.</text>
</comment>
<dbReference type="GeneID" id="93363587"/>
<protein>
    <submittedName>
        <fullName evidence="1">Uncharacterized protein</fullName>
    </submittedName>
</protein>
<evidence type="ECO:0000313" key="2">
    <source>
        <dbReference type="Proteomes" id="UP000572670"/>
    </source>
</evidence>
<dbReference type="Proteomes" id="UP000572670">
    <property type="component" value="Unassembled WGS sequence"/>
</dbReference>